<proteinExistence type="predicted"/>
<dbReference type="eggNOG" id="ENOG5030473">
    <property type="taxonomic scope" value="Bacteria"/>
</dbReference>
<sequence>MDHIDNFASPRRPDRNVIRVFSAIIEDISRDRGTFFVTISYTNCAGCDRPSDTVRLVVSQDTDIFDEQGRSIRPGELERGMTIDASFSSAMTRSIPPQAQAFFIRVTERPVQSVTTTGRVAEVNTRSNFIIVLTSQNPSSAIRFHILPDTVILDLFGRRTRLSSLRPGFRVRVEHASFMTAGIPPQTTAFTVQIIR</sequence>
<evidence type="ECO:0008006" key="3">
    <source>
        <dbReference type="Google" id="ProtNLM"/>
    </source>
</evidence>
<protein>
    <recommendedName>
        <fullName evidence="3">DUF5666 domain-containing protein</fullName>
    </recommendedName>
</protein>
<comment type="caution">
    <text evidence="1">The sequence shown here is derived from an EMBL/GenBank/DDBJ whole genome shotgun (WGS) entry which is preliminary data.</text>
</comment>
<dbReference type="OrthoDB" id="2029085at2"/>
<name>N2BHU7_9FIRM</name>
<dbReference type="Proteomes" id="UP000012589">
    <property type="component" value="Unassembled WGS sequence"/>
</dbReference>
<keyword evidence="2" id="KW-1185">Reference proteome</keyword>
<reference evidence="1 2" key="1">
    <citation type="journal article" date="2014" name="Genome Announc.">
        <title>Draft genome sequences of the altered schaedler flora, a defined bacterial community from gnotobiotic mice.</title>
        <authorList>
            <person name="Wannemuehler M.J."/>
            <person name="Overstreet A.M."/>
            <person name="Ward D.V."/>
            <person name="Phillips G.J."/>
        </authorList>
    </citation>
    <scope>NUCLEOTIDE SEQUENCE [LARGE SCALE GENOMIC DNA]</scope>
    <source>
        <strain evidence="1 2">ASF492</strain>
    </source>
</reference>
<dbReference type="STRING" id="1235802.C823_00781"/>
<dbReference type="EMBL" id="AQFT01000023">
    <property type="protein sequence ID" value="EMZ36414.1"/>
    <property type="molecule type" value="Genomic_DNA"/>
</dbReference>
<organism evidence="1 2">
    <name type="scientific">Eubacterium plexicaudatum ASF492</name>
    <dbReference type="NCBI Taxonomy" id="1235802"/>
    <lineage>
        <taxon>Bacteria</taxon>
        <taxon>Bacillati</taxon>
        <taxon>Bacillota</taxon>
        <taxon>Clostridia</taxon>
        <taxon>Eubacteriales</taxon>
        <taxon>Eubacteriaceae</taxon>
        <taxon>Eubacterium</taxon>
    </lineage>
</organism>
<dbReference type="HOGENOM" id="CLU_119953_0_0_9"/>
<dbReference type="AlphaFoldDB" id="N2BHU7"/>
<dbReference type="PATRIC" id="fig|1235802.3.peg.839"/>
<evidence type="ECO:0000313" key="1">
    <source>
        <dbReference type="EMBL" id="EMZ36414.1"/>
    </source>
</evidence>
<evidence type="ECO:0000313" key="2">
    <source>
        <dbReference type="Proteomes" id="UP000012589"/>
    </source>
</evidence>
<accession>N2BHU7</accession>
<gene>
    <name evidence="1" type="ORF">C823_00781</name>
</gene>